<feature type="region of interest" description="Disordered" evidence="3">
    <location>
        <begin position="489"/>
        <end position="626"/>
    </location>
</feature>
<reference evidence="5" key="1">
    <citation type="submission" date="2021-01" db="UniProtKB">
        <authorList>
            <consortium name="EnsemblMetazoa"/>
        </authorList>
    </citation>
    <scope>IDENTIFICATION</scope>
</reference>
<feature type="coiled-coil region" evidence="2">
    <location>
        <begin position="449"/>
        <end position="476"/>
    </location>
</feature>
<evidence type="ECO:0000259" key="4">
    <source>
        <dbReference type="Pfam" id="PF23450"/>
    </source>
</evidence>
<name>A0A7M5WWL0_9CNID</name>
<evidence type="ECO:0000256" key="2">
    <source>
        <dbReference type="SAM" id="Coils"/>
    </source>
</evidence>
<evidence type="ECO:0000313" key="5">
    <source>
        <dbReference type="EnsemblMetazoa" id="CLYHEMP014236.1"/>
    </source>
</evidence>
<dbReference type="SUPFAM" id="SSF47370">
    <property type="entry name" value="Bromodomain"/>
    <property type="match status" value="1"/>
</dbReference>
<evidence type="ECO:0000313" key="6">
    <source>
        <dbReference type="Proteomes" id="UP000594262"/>
    </source>
</evidence>
<dbReference type="InterPro" id="IPR036427">
    <property type="entry name" value="Bromodomain-like_sf"/>
</dbReference>
<dbReference type="Gene3D" id="1.20.920.10">
    <property type="entry name" value="Bromodomain-like"/>
    <property type="match status" value="1"/>
</dbReference>
<dbReference type="GeneID" id="136816468"/>
<dbReference type="PANTHER" id="PTHR31095">
    <property type="entry name" value="RIKEN CDNA 9930021J03 GENE"/>
    <property type="match status" value="1"/>
</dbReference>
<dbReference type="Proteomes" id="UP000594262">
    <property type="component" value="Unplaced"/>
</dbReference>
<dbReference type="PANTHER" id="PTHR31095:SF3">
    <property type="entry name" value="RIKEN CDNA 9930021J03 GENE"/>
    <property type="match status" value="1"/>
</dbReference>
<dbReference type="OrthoDB" id="21449at2759"/>
<keyword evidence="2" id="KW-0175">Coiled coil</keyword>
<dbReference type="RefSeq" id="XP_066928897.1">
    <property type="nucleotide sequence ID" value="XM_067072796.1"/>
</dbReference>
<feature type="domain" description="Uncharacterized bromodomain-containing protein 10 helical" evidence="4">
    <location>
        <begin position="218"/>
        <end position="364"/>
    </location>
</feature>
<proteinExistence type="predicted"/>
<feature type="compositionally biased region" description="Acidic residues" evidence="3">
    <location>
        <begin position="492"/>
        <end position="504"/>
    </location>
</feature>
<dbReference type="Pfam" id="PF23450">
    <property type="entry name" value="KIAA2026_hel"/>
    <property type="match status" value="1"/>
</dbReference>
<protein>
    <recommendedName>
        <fullName evidence="4">Uncharacterized bromodomain-containing protein 10 helical domain-containing protein</fullName>
    </recommendedName>
</protein>
<keyword evidence="1" id="KW-0103">Bromodomain</keyword>
<dbReference type="EnsemblMetazoa" id="CLYHEMT014236.1">
    <property type="protein sequence ID" value="CLYHEMP014236.1"/>
    <property type="gene ID" value="CLYHEMG014236"/>
</dbReference>
<accession>A0A7M5WWL0</accession>
<keyword evidence="6" id="KW-1185">Reference proteome</keyword>
<dbReference type="InterPro" id="IPR040214">
    <property type="entry name" value="BRD10"/>
</dbReference>
<evidence type="ECO:0000256" key="1">
    <source>
        <dbReference type="ARBA" id="ARBA00023117"/>
    </source>
</evidence>
<evidence type="ECO:0000256" key="3">
    <source>
        <dbReference type="SAM" id="MobiDB-lite"/>
    </source>
</evidence>
<feature type="compositionally biased region" description="Acidic residues" evidence="3">
    <location>
        <begin position="578"/>
        <end position="626"/>
    </location>
</feature>
<feature type="coiled-coil region" evidence="2">
    <location>
        <begin position="167"/>
        <end position="203"/>
    </location>
</feature>
<organism evidence="5 6">
    <name type="scientific">Clytia hemisphaerica</name>
    <dbReference type="NCBI Taxonomy" id="252671"/>
    <lineage>
        <taxon>Eukaryota</taxon>
        <taxon>Metazoa</taxon>
        <taxon>Cnidaria</taxon>
        <taxon>Hydrozoa</taxon>
        <taxon>Hydroidolina</taxon>
        <taxon>Leptothecata</taxon>
        <taxon>Obeliida</taxon>
        <taxon>Clytiidae</taxon>
        <taxon>Clytia</taxon>
    </lineage>
</organism>
<dbReference type="AlphaFoldDB" id="A0A7M5WWL0"/>
<sequence length="626" mass="73453">MKNLYQDEQFYTSVDIYMLTDGLRYGYKVFRELIAQQKKIVTTITEIQDEENEGNKGNFSKTFKTINHKFNTSTYETITEVAADIRRLLEEIYSYLGTDHYLFRNVLTLEKVMEQKFALLPRTYRDQCSIESTNIVLGKGFINQQLYSTRRRGNKTEGHETPILFQMKHEKEILEREQRQRKEEEKRKKIEHLKKEYANFEDEMLTGQVLKELRTCWEIPCVGILIYMLQDFFDIRDFNYTEFELGSLYMEKSGLFARILEAIFSTPHQRKRYKEKTLSIKKPPKFEVLFEKLNARITKWYSTADYQGAEYATEKFGFCRTFFNSIGEDNPLTDVESFAQLRLQQKMTIMKALCESTLHTDETMCQCLANIPILQRQDLYLGQDNEKHSYYFFPQFNTTDVRLFKKYHQTKSNKNKVEHEYELVAWDLVSLDEIIKRFQKIRKTKKSNLYDLQQTMEALHEELKGRENEFKRHNEKAKLSFMKDYLAGEEKTVDEDKDGNDSEDSEKNGQNEEADIVDGKNGLEVNEDDEKPVEQEKINGENISIVDNGDSGNSEMEVDVNNGVNDELMNGLQRSESKDDESGESADSASSEEEMEESEEEEIIESESEEELVLSENENLSDADLT</sequence>
<dbReference type="InterPro" id="IPR056522">
    <property type="entry name" value="KIAA2026_hel"/>
</dbReference>